<proteinExistence type="predicted"/>
<comment type="caution">
    <text evidence="1">The sequence shown here is derived from an EMBL/GenBank/DDBJ whole genome shotgun (WGS) entry which is preliminary data.</text>
</comment>
<gene>
    <name evidence="1" type="ORF">F5144DRAFT_491745</name>
</gene>
<evidence type="ECO:0000313" key="1">
    <source>
        <dbReference type="EMBL" id="KAH6631370.1"/>
    </source>
</evidence>
<reference evidence="1 2" key="1">
    <citation type="journal article" date="2021" name="Nat. Commun.">
        <title>Genetic determinants of endophytism in the Arabidopsis root mycobiome.</title>
        <authorList>
            <person name="Mesny F."/>
            <person name="Miyauchi S."/>
            <person name="Thiergart T."/>
            <person name="Pickel B."/>
            <person name="Atanasova L."/>
            <person name="Karlsson M."/>
            <person name="Huettel B."/>
            <person name="Barry K.W."/>
            <person name="Haridas S."/>
            <person name="Chen C."/>
            <person name="Bauer D."/>
            <person name="Andreopoulos W."/>
            <person name="Pangilinan J."/>
            <person name="LaButti K."/>
            <person name="Riley R."/>
            <person name="Lipzen A."/>
            <person name="Clum A."/>
            <person name="Drula E."/>
            <person name="Henrissat B."/>
            <person name="Kohler A."/>
            <person name="Grigoriev I.V."/>
            <person name="Martin F.M."/>
            <person name="Hacquard S."/>
        </authorList>
    </citation>
    <scope>NUCLEOTIDE SEQUENCE [LARGE SCALE GENOMIC DNA]</scope>
    <source>
        <strain evidence="1 2">MPI-SDFR-AT-0079</strain>
    </source>
</reference>
<protein>
    <submittedName>
        <fullName evidence="1">P-loop containing nucleoside triphosphate hydrolase protein</fullName>
    </submittedName>
</protein>
<keyword evidence="2" id="KW-1185">Reference proteome</keyword>
<organism evidence="1 2">
    <name type="scientific">Chaetomium tenue</name>
    <dbReference type="NCBI Taxonomy" id="1854479"/>
    <lineage>
        <taxon>Eukaryota</taxon>
        <taxon>Fungi</taxon>
        <taxon>Dikarya</taxon>
        <taxon>Ascomycota</taxon>
        <taxon>Pezizomycotina</taxon>
        <taxon>Sordariomycetes</taxon>
        <taxon>Sordariomycetidae</taxon>
        <taxon>Sordariales</taxon>
        <taxon>Chaetomiaceae</taxon>
        <taxon>Chaetomium</taxon>
    </lineage>
</organism>
<dbReference type="EMBL" id="JAGIZQ010000004">
    <property type="protein sequence ID" value="KAH6631370.1"/>
    <property type="molecule type" value="Genomic_DNA"/>
</dbReference>
<accession>A0ACB7P4X6</accession>
<sequence length="466" mass="51728">MRGRPSGAIFLRIKRMSSHVEGEADVLRMRKDEDRYHEVLQLLASIKVDKEKEKDQQPVRYDNIPFSMNPKFSGRQDILETVHNALGPDASSPSTKSIALFGTGGVGKTQIAIQYAYRNQDQFDIVLWIAADNAITMSQSFRVIAEGLGLLNAGEEPKDTIWAVRNWLSTTKTTCLVVFDNADDLAALKLVQPGSTRGSVLITTRDFTVATTIPSQHVQVTALAEDEGSKMLLKVIGSENALPSDIQDAIAISRAFSGLPLALTQIGGFITQRKLSLRDFLPLYKKHSSKIDSRKAPGSDYEYTLSSVWDVSFGKLTEDSTRLLNVLSFFDPDCIPEEILTHGSSGFLADEMDLGDASEELLCAALVNRNSESAVLTVHRLVQSAARRRLSESKSIKFFDATVHMLCWGFPDHSKVDIGHQVSAWERCEKCLSHVNRLVELSDQPKNKYTAGDKQKYADLLLQCSW</sequence>
<dbReference type="Proteomes" id="UP000724584">
    <property type="component" value="Unassembled WGS sequence"/>
</dbReference>
<name>A0ACB7P4X6_9PEZI</name>
<keyword evidence="1" id="KW-0378">Hydrolase</keyword>
<evidence type="ECO:0000313" key="2">
    <source>
        <dbReference type="Proteomes" id="UP000724584"/>
    </source>
</evidence>